<evidence type="ECO:0000313" key="2">
    <source>
        <dbReference type="Proteomes" id="UP000323597"/>
    </source>
</evidence>
<protein>
    <submittedName>
        <fullName evidence="1">Uncharacterized protein</fullName>
    </submittedName>
</protein>
<reference evidence="1 2" key="1">
    <citation type="submission" date="2019-07" db="EMBL/GenBank/DDBJ databases">
        <title>WGS assembly of Gossypium mustelinum.</title>
        <authorList>
            <person name="Chen Z.J."/>
            <person name="Sreedasyam A."/>
            <person name="Ando A."/>
            <person name="Song Q."/>
            <person name="De L."/>
            <person name="Hulse-Kemp A."/>
            <person name="Ding M."/>
            <person name="Ye W."/>
            <person name="Kirkbride R."/>
            <person name="Jenkins J."/>
            <person name="Plott C."/>
            <person name="Lovell J."/>
            <person name="Lin Y.-M."/>
            <person name="Vaughn R."/>
            <person name="Liu B."/>
            <person name="Li W."/>
            <person name="Simpson S."/>
            <person name="Scheffler B."/>
            <person name="Saski C."/>
            <person name="Grover C."/>
            <person name="Hu G."/>
            <person name="Conover J."/>
            <person name="Carlson J."/>
            <person name="Shu S."/>
            <person name="Boston L."/>
            <person name="Williams M."/>
            <person name="Peterson D."/>
            <person name="Mcgee K."/>
            <person name="Jones D."/>
            <person name="Wendel J."/>
            <person name="Stelly D."/>
            <person name="Grimwood J."/>
            <person name="Schmutz J."/>
        </authorList>
    </citation>
    <scope>NUCLEOTIDE SEQUENCE [LARGE SCALE GENOMIC DNA]</scope>
    <source>
        <strain evidence="1">1408120.09</strain>
    </source>
</reference>
<organism evidence="1 2">
    <name type="scientific">Gossypium mustelinum</name>
    <name type="common">Cotton</name>
    <name type="synonym">Gossypium caicoense</name>
    <dbReference type="NCBI Taxonomy" id="34275"/>
    <lineage>
        <taxon>Eukaryota</taxon>
        <taxon>Viridiplantae</taxon>
        <taxon>Streptophyta</taxon>
        <taxon>Embryophyta</taxon>
        <taxon>Tracheophyta</taxon>
        <taxon>Spermatophyta</taxon>
        <taxon>Magnoliopsida</taxon>
        <taxon>eudicotyledons</taxon>
        <taxon>Gunneridae</taxon>
        <taxon>Pentapetalae</taxon>
        <taxon>rosids</taxon>
        <taxon>malvids</taxon>
        <taxon>Malvales</taxon>
        <taxon>Malvaceae</taxon>
        <taxon>Malvoideae</taxon>
        <taxon>Gossypium</taxon>
    </lineage>
</organism>
<dbReference type="AlphaFoldDB" id="A0A5D2SXQ3"/>
<proteinExistence type="predicted"/>
<sequence>MDIHLFLSWIGDKFSLSLPCSVSRHQFPHLVSSFVKAVSSCLYYYYMLDHPLSFPYSFSFYISYHHEYVNTLIMGIHYITQNNCLTNLKGEVLWFNRSLVQFSLCIIGTNGKNASESMKVV</sequence>
<dbReference type="Proteomes" id="UP000323597">
    <property type="component" value="Chromosome D11"/>
</dbReference>
<evidence type="ECO:0000313" key="1">
    <source>
        <dbReference type="EMBL" id="TYI56764.1"/>
    </source>
</evidence>
<accession>A0A5D2SXQ3</accession>
<gene>
    <name evidence="1" type="ORF">E1A91_D11G234300v1</name>
</gene>
<name>A0A5D2SXQ3_GOSMU</name>
<dbReference type="EMBL" id="CM017659">
    <property type="protein sequence ID" value="TYI56764.1"/>
    <property type="molecule type" value="Genomic_DNA"/>
</dbReference>
<keyword evidence="2" id="KW-1185">Reference proteome</keyword>